<feature type="region of interest" description="Disordered" evidence="2">
    <location>
        <begin position="1170"/>
        <end position="1241"/>
    </location>
</feature>
<keyword evidence="5" id="KW-1185">Reference proteome</keyword>
<dbReference type="InterPro" id="IPR002059">
    <property type="entry name" value="CSP_DNA-bd"/>
</dbReference>
<dbReference type="EMBL" id="LSRX01000697">
    <property type="protein sequence ID" value="OLP90721.1"/>
    <property type="molecule type" value="Genomic_DNA"/>
</dbReference>
<feature type="compositionally biased region" description="Low complexity" evidence="2">
    <location>
        <begin position="1610"/>
        <end position="1629"/>
    </location>
</feature>
<dbReference type="PROSITE" id="PS51857">
    <property type="entry name" value="CSD_2"/>
    <property type="match status" value="1"/>
</dbReference>
<accession>A0A1Q9D679</accession>
<evidence type="ECO:0000256" key="2">
    <source>
        <dbReference type="SAM" id="MobiDB-lite"/>
    </source>
</evidence>
<dbReference type="SMART" id="SM00357">
    <property type="entry name" value="CSP"/>
    <property type="match status" value="1"/>
</dbReference>
<feature type="compositionally biased region" description="Pro residues" evidence="2">
    <location>
        <begin position="1594"/>
        <end position="1609"/>
    </location>
</feature>
<dbReference type="Gene3D" id="2.40.50.140">
    <property type="entry name" value="Nucleic acid-binding proteins"/>
    <property type="match status" value="1"/>
</dbReference>
<dbReference type="SUPFAM" id="SSF50249">
    <property type="entry name" value="Nucleic acid-binding proteins"/>
    <property type="match status" value="1"/>
</dbReference>
<feature type="region of interest" description="Disordered" evidence="2">
    <location>
        <begin position="1948"/>
        <end position="1997"/>
    </location>
</feature>
<dbReference type="OrthoDB" id="424522at2759"/>
<dbReference type="Pfam" id="PF00313">
    <property type="entry name" value="CSD"/>
    <property type="match status" value="1"/>
</dbReference>
<feature type="coiled-coil region" evidence="1">
    <location>
        <begin position="1329"/>
        <end position="1380"/>
    </location>
</feature>
<protein>
    <recommendedName>
        <fullName evidence="3">CSD domain-containing protein</fullName>
    </recommendedName>
</protein>
<feature type="domain" description="CSD" evidence="3">
    <location>
        <begin position="1828"/>
        <end position="1893"/>
    </location>
</feature>
<name>A0A1Q9D679_SYMMI</name>
<sequence>MVVPKSKHVKRQAPSAVFARSASAALVFCFGSAFTGGCYRNIRAGTVSTAHLKDEEPAVETVPGMAGLAPAEAEVVGENSSRAIRLLYSEGLQTFQATLEKLQAAKAGEESVLQATLKNIPAVISNITEQEIPTDLESDFEQALEATTTMLSPADIGEGNLTLGPTLFRQLLQLSLVQRLPEMMRRLGQLELLYPKSLEEKTEVSQEELKEALEALAEELKRGELAEWSDEDFAEAQDLIDRSPVLGPVGEALAETADEALEEFYGTTAGAAAFLIIAQLVLVGAALAACASCFGGDGGSNAPVPVDTETLPLYTLGGTFGGWYRDLDDLWSNVLSYFEKRGILSEETLEYLDADPFVLFGVDDPLTQQALLKLDKFPALMCDGAVPTQDEWAYYLRIEPRDTQLVWLVRAMQETELPKPWTCYKGIGSIVCYLRSDSGQVTWKHPFYDYFRQLRDFCRQASRDEVMQVRCNRLLWSYEATRVETEHDQEPLISPPYVARMADIFGFDVKVQGCVVRNCKAQLKAFAKAYRTKQDIDIGLIRECNEMLQRDVANLPGLAMFASSQQSMSAAEQQETKTWLTSLAYLEDTHVKQMNICIGDQMRIKKAAQEHSGDRQDSSEIKKIGRSECACKWEGRLRCTPFAGALGGLGDKASREMLAEQILQHARFSDDQVLMIRTVIGKDLTVAKVYEEKRCFGFGDGNGKPNGNGKAQGKGGYGCQAVQNDDEYPENWDEADMAWESHICGCEGGFDYEATEDEDYVSVCQRRLTGPFLVEKRLRRVPHERGFYVLNGTRENGEIYVRGEDGEQAVTPNEQGQFRSVIELLNWLVRMFAADYDLSQAGDRMGYRSQSGRILMLTSERFMHTMEGIAYPADHVRAVIHGLYQPFGRVNATDWMNSGETVEKKSAMQEAKRANKIVATFANKFSCCGLPCTPFHQHHRMTWQMSEVADVDRHLSGCDGCLGTVTLTTTTSEIYALNSDPSKVVIDDVRYSEMVAHWSGEVKEDVKFDLNKLAAGELHCVNCKTTALSFCLECKDYLCLKCYADLHGKGSRKEHAPFCLVPCALCVVLPAKIHCTFTDKSLCHKCYAMKHIKMLPLDGKENQPRRINYVEQYNRYAEFAKERVKKMAVKPEDLPALDDSAYESVLSTDWHPFYDARGVRYYHNFATGERMRQSPRRVPNSDDAGAEATTPTAKEVTQALAVSQEDAGGMARPEDPASSKGFHGTATSLKSTGPLPLSGFDSLKSDVPAAVRAAEDPEHRLLRPPHRRHMPDEVPRLDAMAGRARSESPLDFEDFASRPTGSARSGALFNVQMSRKKAEQDSILLANRIRLLRNEEAKTRKKIVETEKKTQEILETRRRNEKRRQEKEAFEAHKEALESEFRAKQTVDRADQQHKLQDKMRIIRERNQGAGHVIRQERQAYQQVVDFERQAAADEAFARAEQVRAAMSQAARSRARSEGAKQELARGALRERLLREEDERRQRLADIDRMEREEKELMERLQRSQERHRAAYMQLEDVLRQSGSETSVGLSPLGSVAPLEASRRRPERDVTCASPARMSPDLHAEIIFGSTRDSTSSRGSRRPEVAPSRSLPSGPAPARPPLPRAPPGARPSSASRQAVRVNAAGAAGDAVDKLRQKHSTSAMSNASTASGAETAANGPCEGSGQSTPSSAAHQIRYTTVDGLQRIWTLQPFSTAGKRCLCCGLSLCLRPEEDTRASIMDVFARDIAFKDDIRTRGFETPSTIFTLGLASLCLCTCGLRSDEAPADLISQGSKLMQGSVAHTACQYQPVMLALGPPEPGTYSKAAGAPPLHDLPPPLVELPPENYSDLLTGKVKCWFEDRAFGFITPEGGAEDVFVHKSVLKDGQSLIVDSFVMFDLIYDPDRRRFQATRCFGATLPPDEVSRAPRKGPYSLADPWDELYMTSGAEHLRMPQGFAPAPRAATCMWNAAPGETPAPRAKEASKAQSAPAAEAAEEKVEQREAKATSIYDFFQDDEETL</sequence>
<gene>
    <name evidence="4" type="ORF">AK812_SmicGene27646</name>
</gene>
<evidence type="ECO:0000256" key="1">
    <source>
        <dbReference type="SAM" id="Coils"/>
    </source>
</evidence>
<proteinExistence type="predicted"/>
<feature type="compositionally biased region" description="Basic and acidic residues" evidence="2">
    <location>
        <begin position="1972"/>
        <end position="1982"/>
    </location>
</feature>
<comment type="caution">
    <text evidence="4">The sequence shown here is derived from an EMBL/GenBank/DDBJ whole genome shotgun (WGS) entry which is preliminary data.</text>
</comment>
<dbReference type="GO" id="GO:0003676">
    <property type="term" value="F:nucleic acid binding"/>
    <property type="evidence" value="ECO:0007669"/>
    <property type="project" value="InterPro"/>
</dbReference>
<dbReference type="CDD" id="cd04458">
    <property type="entry name" value="CSP_CDS"/>
    <property type="match status" value="1"/>
</dbReference>
<reference evidence="4 5" key="1">
    <citation type="submission" date="2016-02" db="EMBL/GenBank/DDBJ databases">
        <title>Genome analysis of coral dinoflagellate symbionts highlights evolutionary adaptations to a symbiotic lifestyle.</title>
        <authorList>
            <person name="Aranda M."/>
            <person name="Li Y."/>
            <person name="Liew Y.J."/>
            <person name="Baumgarten S."/>
            <person name="Simakov O."/>
            <person name="Wilson M."/>
            <person name="Piel J."/>
            <person name="Ashoor H."/>
            <person name="Bougouffa S."/>
            <person name="Bajic V.B."/>
            <person name="Ryu T."/>
            <person name="Ravasi T."/>
            <person name="Bayer T."/>
            <person name="Micklem G."/>
            <person name="Kim H."/>
            <person name="Bhak J."/>
            <person name="Lajeunesse T.C."/>
            <person name="Voolstra C.R."/>
        </authorList>
    </citation>
    <scope>NUCLEOTIDE SEQUENCE [LARGE SCALE GENOMIC DNA]</scope>
    <source>
        <strain evidence="4 5">CCMP2467</strain>
    </source>
</reference>
<organism evidence="4 5">
    <name type="scientific">Symbiodinium microadriaticum</name>
    <name type="common">Dinoflagellate</name>
    <name type="synonym">Zooxanthella microadriatica</name>
    <dbReference type="NCBI Taxonomy" id="2951"/>
    <lineage>
        <taxon>Eukaryota</taxon>
        <taxon>Sar</taxon>
        <taxon>Alveolata</taxon>
        <taxon>Dinophyceae</taxon>
        <taxon>Suessiales</taxon>
        <taxon>Symbiodiniaceae</taxon>
        <taxon>Symbiodinium</taxon>
    </lineage>
</organism>
<dbReference type="PANTHER" id="PTHR37473">
    <property type="entry name" value="EF-HAND DOMAIN-CONTAINING PROTEIN"/>
    <property type="match status" value="1"/>
</dbReference>
<feature type="coiled-coil region" evidence="1">
    <location>
        <begin position="1473"/>
        <end position="1518"/>
    </location>
</feature>
<dbReference type="InterPro" id="IPR011129">
    <property type="entry name" value="CSD"/>
</dbReference>
<dbReference type="PROSITE" id="PS00352">
    <property type="entry name" value="CSD_1"/>
    <property type="match status" value="1"/>
</dbReference>
<feature type="region of interest" description="Disordered" evidence="2">
    <location>
        <begin position="1284"/>
        <end position="1303"/>
    </location>
</feature>
<feature type="compositionally biased region" description="Basic and acidic residues" evidence="2">
    <location>
        <begin position="1541"/>
        <end position="1550"/>
    </location>
</feature>
<dbReference type="InterPro" id="IPR019844">
    <property type="entry name" value="CSD_CS"/>
</dbReference>
<evidence type="ECO:0000313" key="4">
    <source>
        <dbReference type="EMBL" id="OLP90721.1"/>
    </source>
</evidence>
<dbReference type="CDD" id="cd19757">
    <property type="entry name" value="Bbox1"/>
    <property type="match status" value="1"/>
</dbReference>
<feature type="compositionally biased region" description="Low complexity" evidence="2">
    <location>
        <begin position="1569"/>
        <end position="1578"/>
    </location>
</feature>
<evidence type="ECO:0000313" key="5">
    <source>
        <dbReference type="Proteomes" id="UP000186817"/>
    </source>
</evidence>
<dbReference type="Proteomes" id="UP000186817">
    <property type="component" value="Unassembled WGS sequence"/>
</dbReference>
<keyword evidence="1" id="KW-0175">Coiled coil</keyword>
<feature type="compositionally biased region" description="Low complexity" evidence="2">
    <location>
        <begin position="1639"/>
        <end position="1652"/>
    </location>
</feature>
<dbReference type="PANTHER" id="PTHR37473:SF1">
    <property type="entry name" value="EF-HAND DOMAIN-CONTAINING PROTEIN"/>
    <property type="match status" value="1"/>
</dbReference>
<feature type="coiled-coil region" evidence="1">
    <location>
        <begin position="199"/>
        <end position="226"/>
    </location>
</feature>
<dbReference type="InterPro" id="IPR012340">
    <property type="entry name" value="NA-bd_OB-fold"/>
</dbReference>
<evidence type="ECO:0000259" key="3">
    <source>
        <dbReference type="PROSITE" id="PS51857"/>
    </source>
</evidence>
<feature type="region of interest" description="Disordered" evidence="2">
    <location>
        <begin position="1523"/>
        <end position="1670"/>
    </location>
</feature>